<organism evidence="4 5">
    <name type="scientific">Candidatus Moanibacter tarae</name>
    <dbReference type="NCBI Taxonomy" id="2200854"/>
    <lineage>
        <taxon>Bacteria</taxon>
        <taxon>Pseudomonadati</taxon>
        <taxon>Verrucomicrobiota</taxon>
        <taxon>Opitutia</taxon>
        <taxon>Puniceicoccales</taxon>
        <taxon>Puniceicoccales incertae sedis</taxon>
        <taxon>Candidatus Moanibacter</taxon>
    </lineage>
</organism>
<evidence type="ECO:0000313" key="5">
    <source>
        <dbReference type="Proteomes" id="UP000247465"/>
    </source>
</evidence>
<dbReference type="GO" id="GO:0047061">
    <property type="term" value="F:glucose-fructose oxidoreductase activity"/>
    <property type="evidence" value="ECO:0007669"/>
    <property type="project" value="UniProtKB-EC"/>
</dbReference>
<dbReference type="SUPFAM" id="SSF51735">
    <property type="entry name" value="NAD(P)-binding Rossmann-fold domains"/>
    <property type="match status" value="1"/>
</dbReference>
<reference evidence="4 5" key="1">
    <citation type="submission" date="2018-06" db="EMBL/GenBank/DDBJ databases">
        <title>Draft Genome Sequence of a Novel Marine Bacterium Related to the Verrucomicrobia.</title>
        <authorList>
            <person name="Vosseberg J."/>
            <person name="Martijn J."/>
            <person name="Ettema T.J.G."/>
        </authorList>
    </citation>
    <scope>NUCLEOTIDE SEQUENCE [LARGE SCALE GENOMIC DNA]</scope>
    <source>
        <strain evidence="4">TARA_B100001123</strain>
    </source>
</reference>
<dbReference type="EC" id="1.1.99.28" evidence="4"/>
<dbReference type="EMBL" id="CP029803">
    <property type="protein sequence ID" value="AWT59288.1"/>
    <property type="molecule type" value="Genomic_DNA"/>
</dbReference>
<evidence type="ECO:0000259" key="3">
    <source>
        <dbReference type="Pfam" id="PF22725"/>
    </source>
</evidence>
<dbReference type="InterPro" id="IPR000683">
    <property type="entry name" value="Gfo/Idh/MocA-like_OxRdtase_N"/>
</dbReference>
<sequence length="324" mass="36101">MKTIRWGIIGCGDVTEKKSGPGLYKADRSRLVAVMRRNAAAAKDYAERHGVPRWYDDAQALIEDKEVDVVYVATPPSTHLKYALATAKAGKPCLVEKPMAMNAEEGEQMVNAFKEKDLSLWVAFYRRALPRYHKLRYFLNNGTIGKLTSIEFVNYSTLAKDEESREWRYNPIIAGAGKSFDLGSHGFDILDYLVGPICEIVGYSINSGNTYDAEDVTVTCFRFENNVLGTATFNFNSGRNDDYLTFTGTLGKIEIQVYGDNDIKIVLGNGEQKFVSAPFPKHVCQPLQEAIIAELHGKGKCESTGDSALRTQRVLDACVSNFYQ</sequence>
<evidence type="ECO:0000256" key="1">
    <source>
        <dbReference type="ARBA" id="ARBA00023002"/>
    </source>
</evidence>
<dbReference type="Pfam" id="PF22725">
    <property type="entry name" value="GFO_IDH_MocA_C3"/>
    <property type="match status" value="1"/>
</dbReference>
<dbReference type="Proteomes" id="UP000247465">
    <property type="component" value="Chromosome"/>
</dbReference>
<dbReference type="Gene3D" id="3.30.360.10">
    <property type="entry name" value="Dihydrodipicolinate Reductase, domain 2"/>
    <property type="match status" value="1"/>
</dbReference>
<evidence type="ECO:0000313" key="4">
    <source>
        <dbReference type="EMBL" id="AWT59288.1"/>
    </source>
</evidence>
<dbReference type="PANTHER" id="PTHR43818:SF11">
    <property type="entry name" value="BCDNA.GH03377"/>
    <property type="match status" value="1"/>
</dbReference>
<dbReference type="PANTHER" id="PTHR43818">
    <property type="entry name" value="BCDNA.GH03377"/>
    <property type="match status" value="1"/>
</dbReference>
<dbReference type="Pfam" id="PF01408">
    <property type="entry name" value="GFO_IDH_MocA"/>
    <property type="match status" value="1"/>
</dbReference>
<dbReference type="InterPro" id="IPR055170">
    <property type="entry name" value="GFO_IDH_MocA-like_dom"/>
</dbReference>
<dbReference type="GO" id="GO:0000166">
    <property type="term" value="F:nucleotide binding"/>
    <property type="evidence" value="ECO:0007669"/>
    <property type="project" value="InterPro"/>
</dbReference>
<gene>
    <name evidence="4" type="primary">gfo_1</name>
    <name evidence="4" type="ORF">DF168_00470</name>
</gene>
<keyword evidence="1 4" id="KW-0560">Oxidoreductase</keyword>
<proteinExistence type="predicted"/>
<feature type="domain" description="GFO/IDH/MocA-like oxidoreductase" evidence="3">
    <location>
        <begin position="132"/>
        <end position="254"/>
    </location>
</feature>
<protein>
    <submittedName>
        <fullName evidence="4">Glucose--fructose oxidoreductase</fullName>
        <ecNumber evidence="4">1.1.99.28</ecNumber>
    </submittedName>
</protein>
<dbReference type="SUPFAM" id="SSF55347">
    <property type="entry name" value="Glyceraldehyde-3-phosphate dehydrogenase-like, C-terminal domain"/>
    <property type="match status" value="1"/>
</dbReference>
<accession>A0A2Z4AEA5</accession>
<dbReference type="InterPro" id="IPR050463">
    <property type="entry name" value="Gfo/Idh/MocA_oxidrdct_glycsds"/>
</dbReference>
<dbReference type="KEGG" id="mtar:DF168_00470"/>
<feature type="domain" description="Gfo/Idh/MocA-like oxidoreductase N-terminal" evidence="2">
    <location>
        <begin position="4"/>
        <end position="124"/>
    </location>
</feature>
<dbReference type="AlphaFoldDB" id="A0A2Z4AEA5"/>
<name>A0A2Z4AEA5_9BACT</name>
<evidence type="ECO:0000259" key="2">
    <source>
        <dbReference type="Pfam" id="PF01408"/>
    </source>
</evidence>
<dbReference type="Gene3D" id="3.40.50.720">
    <property type="entry name" value="NAD(P)-binding Rossmann-like Domain"/>
    <property type="match status" value="1"/>
</dbReference>
<dbReference type="InterPro" id="IPR036291">
    <property type="entry name" value="NAD(P)-bd_dom_sf"/>
</dbReference>